<dbReference type="Gene3D" id="3.90.220.20">
    <property type="entry name" value="DNA methylase specificity domains"/>
    <property type="match status" value="2"/>
</dbReference>
<dbReference type="PANTHER" id="PTHR30408">
    <property type="entry name" value="TYPE-1 RESTRICTION ENZYME ECOKI SPECIFICITY PROTEIN"/>
    <property type="match status" value="1"/>
</dbReference>
<keyword evidence="4" id="KW-0175">Coiled coil</keyword>
<dbReference type="PANTHER" id="PTHR30408:SF12">
    <property type="entry name" value="TYPE I RESTRICTION ENZYME MJAVIII SPECIFICITY SUBUNIT"/>
    <property type="match status" value="1"/>
</dbReference>
<evidence type="ECO:0000256" key="3">
    <source>
        <dbReference type="ARBA" id="ARBA00023125"/>
    </source>
</evidence>
<sequence length="391" mass="45234">MTKSDDKRVPALRFKGFTDDWEQRKGNEIFISKSNKGYTNLPVLSATQDMGMVYRNTLKSDIKYQIDNLNNYKHIEPGDFVIHLRSFQGGFAYSNIEGIASPAYKVFAFQNSNKFNDIFWKEKFKSYQFIQLLKKVTYGVRDGKSISYTDFITLRETFPSFKEQKQIGDLLNKINALLSLQQRKVKQLKLLKRAMLQTLFTNKSVPQLRFKGFTDNWEQRKLKDQAIIIMGQSPDGSTYSDKPTKYILVQGNADIQNGWVKPRVWTTQLTKLAKKGDILLSVRAPVGKVGRTNYDVVLGRGVAAIKGNNFLFFLFHKLNIDKYWKKYSTGSTFESINSADIRNTIIHIPQKIEQTRIGTLVSHIEKQITFQQNKIKKLESLKQFLLQNMFI</sequence>
<keyword evidence="2" id="KW-0680">Restriction system</keyword>
<comment type="caution">
    <text evidence="6">The sequence shown here is derived from an EMBL/GenBank/DDBJ whole genome shotgun (WGS) entry which is preliminary data.</text>
</comment>
<dbReference type="GeneID" id="75117448"/>
<dbReference type="Proteomes" id="UP000051735">
    <property type="component" value="Unassembled WGS sequence"/>
</dbReference>
<dbReference type="InterPro" id="IPR052021">
    <property type="entry name" value="Type-I_RS_S_subunit"/>
</dbReference>
<evidence type="ECO:0000256" key="2">
    <source>
        <dbReference type="ARBA" id="ARBA00022747"/>
    </source>
</evidence>
<accession>A0ABR5PQ54</accession>
<keyword evidence="6" id="KW-0255">Endonuclease</keyword>
<dbReference type="EMBL" id="AZGN01000034">
    <property type="protein sequence ID" value="KRM33004.1"/>
    <property type="molecule type" value="Genomic_DNA"/>
</dbReference>
<proteinExistence type="inferred from homology"/>
<dbReference type="InterPro" id="IPR044946">
    <property type="entry name" value="Restrct_endonuc_typeI_TRD_sf"/>
</dbReference>
<dbReference type="RefSeq" id="WP_057810293.1">
    <property type="nucleotide sequence ID" value="NZ_AZGN01000034.1"/>
</dbReference>
<feature type="coiled-coil region" evidence="4">
    <location>
        <begin position="361"/>
        <end position="388"/>
    </location>
</feature>
<name>A0ABR5PQ54_9LACO</name>
<evidence type="ECO:0000313" key="6">
    <source>
        <dbReference type="EMBL" id="KRM33004.1"/>
    </source>
</evidence>
<dbReference type="InterPro" id="IPR000055">
    <property type="entry name" value="Restrct_endonuc_typeI_TRD"/>
</dbReference>
<keyword evidence="7" id="KW-1185">Reference proteome</keyword>
<dbReference type="Gene3D" id="1.10.287.1120">
    <property type="entry name" value="Bipartite methylase S protein"/>
    <property type="match status" value="1"/>
</dbReference>
<gene>
    <name evidence="6" type="ORF">FC44_GL001360</name>
</gene>
<feature type="domain" description="Type I restriction modification DNA specificity" evidence="5">
    <location>
        <begin position="215"/>
        <end position="379"/>
    </location>
</feature>
<dbReference type="CDD" id="cd17494">
    <property type="entry name" value="RMtype1_S_Sma198ORF994P-TRD2-CR2_like"/>
    <property type="match status" value="1"/>
</dbReference>
<evidence type="ECO:0000259" key="5">
    <source>
        <dbReference type="Pfam" id="PF01420"/>
    </source>
</evidence>
<evidence type="ECO:0000256" key="1">
    <source>
        <dbReference type="ARBA" id="ARBA00010923"/>
    </source>
</evidence>
<evidence type="ECO:0000256" key="4">
    <source>
        <dbReference type="SAM" id="Coils"/>
    </source>
</evidence>
<comment type="similarity">
    <text evidence="1">Belongs to the type-I restriction system S methylase family.</text>
</comment>
<protein>
    <submittedName>
        <fullName evidence="6">Type I restriction endonuclease S subunit domain protein</fullName>
    </submittedName>
</protein>
<reference evidence="6 7" key="1">
    <citation type="journal article" date="2015" name="Genome Announc.">
        <title>Expanding the biotechnology potential of lactobacilli through comparative genomics of 213 strains and associated genera.</title>
        <authorList>
            <person name="Sun Z."/>
            <person name="Harris H.M."/>
            <person name="McCann A."/>
            <person name="Guo C."/>
            <person name="Argimon S."/>
            <person name="Zhang W."/>
            <person name="Yang X."/>
            <person name="Jeffery I.B."/>
            <person name="Cooney J.C."/>
            <person name="Kagawa T.F."/>
            <person name="Liu W."/>
            <person name="Song Y."/>
            <person name="Salvetti E."/>
            <person name="Wrobel A."/>
            <person name="Rasinkangas P."/>
            <person name="Parkhill J."/>
            <person name="Rea M.C."/>
            <person name="O'Sullivan O."/>
            <person name="Ritari J."/>
            <person name="Douillard F.P."/>
            <person name="Paul Ross R."/>
            <person name="Yang R."/>
            <person name="Briner A.E."/>
            <person name="Felis G.E."/>
            <person name="de Vos W.M."/>
            <person name="Barrangou R."/>
            <person name="Klaenhammer T.R."/>
            <person name="Caufield P.W."/>
            <person name="Cui Y."/>
            <person name="Zhang H."/>
            <person name="O'Toole P.W."/>
        </authorList>
    </citation>
    <scope>NUCLEOTIDE SEQUENCE [LARGE SCALE GENOMIC DNA]</scope>
    <source>
        <strain evidence="6 7">DSM 6629</strain>
    </source>
</reference>
<dbReference type="SUPFAM" id="SSF116734">
    <property type="entry name" value="DNA methylase specificity domain"/>
    <property type="match status" value="2"/>
</dbReference>
<keyword evidence="3" id="KW-0238">DNA-binding</keyword>
<dbReference type="GO" id="GO:0004519">
    <property type="term" value="F:endonuclease activity"/>
    <property type="evidence" value="ECO:0007669"/>
    <property type="project" value="UniProtKB-KW"/>
</dbReference>
<dbReference type="Pfam" id="PF01420">
    <property type="entry name" value="Methylase_S"/>
    <property type="match status" value="1"/>
</dbReference>
<keyword evidence="6" id="KW-0540">Nuclease</keyword>
<organism evidence="6 7">
    <name type="scientific">Lactobacillus intestinalis DSM 6629</name>
    <dbReference type="NCBI Taxonomy" id="1423761"/>
    <lineage>
        <taxon>Bacteria</taxon>
        <taxon>Bacillati</taxon>
        <taxon>Bacillota</taxon>
        <taxon>Bacilli</taxon>
        <taxon>Lactobacillales</taxon>
        <taxon>Lactobacillaceae</taxon>
        <taxon>Lactobacillus</taxon>
    </lineage>
</organism>
<evidence type="ECO:0000313" key="7">
    <source>
        <dbReference type="Proteomes" id="UP000051735"/>
    </source>
</evidence>
<keyword evidence="6" id="KW-0378">Hydrolase</keyword>